<evidence type="ECO:0000256" key="3">
    <source>
        <dbReference type="ARBA" id="ARBA00022692"/>
    </source>
</evidence>
<dbReference type="SUPFAM" id="SSF56935">
    <property type="entry name" value="Porins"/>
    <property type="match status" value="1"/>
</dbReference>
<sequence length="522" mass="58811">MIRNTNHTIFSFTLKLLSHLRFSFLLLGVLYFLPTVSLSQGNGDPLGFQGLSTLNVFSAQALAQGNTFIAQTGDVNSLFNNPAGLGDINRLQISITGKSSQWKQHENQYWTESRKHPLLPALLDGRYVPDPRHNGLLDTALVKLMSPDDYAIPLLGFDQYSPEVADWKDSYISQSPVNNISLAIPLKIMGKSLVLAAGLARRNDIYEYDRNDTYLNPHFGDRTNPVIIATPDSMVMNWFKYERMRVGGINDLTAGLALKLTDHLQLGLSLQNLSGESDDHLEMDKMGYFLFPTNDEFAFTYDTMTVVQSGNSTYSGFSSKFGILFNNKQFDLGLCVTSPYTITRDWDYTIEFFENDTIITKNINGQDQIDLPITIALGAKIEPKNRLSISFDIGFNPYSQTNFSYTDTSFNHTIFQLDTIRLNWVDQTTFGIGMKYGITPGISVMTGYRSVPEVFIPNRAAFRHKGPEMESVSAGISVAFPFGQIDLGYEYRFLKYYDSWETNLNYVLKTENHLGVSLRFGL</sequence>
<accession>A0A382CEN4</accession>
<evidence type="ECO:0000256" key="2">
    <source>
        <dbReference type="ARBA" id="ARBA00022452"/>
    </source>
</evidence>
<comment type="subcellular location">
    <subcellularLocation>
        <location evidence="1">Cell outer membrane</location>
        <topology evidence="1">Multi-pass membrane protein</topology>
    </subcellularLocation>
</comment>
<reference evidence="7" key="1">
    <citation type="submission" date="2018-05" db="EMBL/GenBank/DDBJ databases">
        <authorList>
            <person name="Lanie J.A."/>
            <person name="Ng W.-L."/>
            <person name="Kazmierczak K.M."/>
            <person name="Andrzejewski T.M."/>
            <person name="Davidsen T.M."/>
            <person name="Wayne K.J."/>
            <person name="Tettelin H."/>
            <person name="Glass J.I."/>
            <person name="Rusch D."/>
            <person name="Podicherti R."/>
            <person name="Tsui H.-C.T."/>
            <person name="Winkler M.E."/>
        </authorList>
    </citation>
    <scope>NUCLEOTIDE SEQUENCE</scope>
</reference>
<evidence type="ECO:0000256" key="5">
    <source>
        <dbReference type="ARBA" id="ARBA00023136"/>
    </source>
</evidence>
<keyword evidence="5" id="KW-0472">Membrane</keyword>
<dbReference type="GO" id="GO:0015483">
    <property type="term" value="F:long-chain fatty acid transporting porin activity"/>
    <property type="evidence" value="ECO:0007669"/>
    <property type="project" value="TreeGrafter"/>
</dbReference>
<dbReference type="PANTHER" id="PTHR35093:SF8">
    <property type="entry name" value="OUTER MEMBRANE PROTEIN NMB0088-RELATED"/>
    <property type="match status" value="1"/>
</dbReference>
<dbReference type="InterPro" id="IPR005017">
    <property type="entry name" value="OMPP1/FadL/TodX"/>
</dbReference>
<organism evidence="7">
    <name type="scientific">marine metagenome</name>
    <dbReference type="NCBI Taxonomy" id="408172"/>
    <lineage>
        <taxon>unclassified sequences</taxon>
        <taxon>metagenomes</taxon>
        <taxon>ecological metagenomes</taxon>
    </lineage>
</organism>
<protein>
    <submittedName>
        <fullName evidence="7">Uncharacterized protein</fullName>
    </submittedName>
</protein>
<dbReference type="EMBL" id="UINC01033862">
    <property type="protein sequence ID" value="SVB23803.1"/>
    <property type="molecule type" value="Genomic_DNA"/>
</dbReference>
<gene>
    <name evidence="7" type="ORF">METZ01_LOCUS176657</name>
</gene>
<dbReference type="Gene3D" id="2.40.160.60">
    <property type="entry name" value="Outer membrane protein transport protein (OMPP1/FadL/TodX)"/>
    <property type="match status" value="1"/>
</dbReference>
<dbReference type="AlphaFoldDB" id="A0A382CEN4"/>
<keyword evidence="6" id="KW-0998">Cell outer membrane</keyword>
<evidence type="ECO:0000256" key="4">
    <source>
        <dbReference type="ARBA" id="ARBA00022729"/>
    </source>
</evidence>
<keyword evidence="2" id="KW-1134">Transmembrane beta strand</keyword>
<dbReference type="GO" id="GO:0009279">
    <property type="term" value="C:cell outer membrane"/>
    <property type="evidence" value="ECO:0007669"/>
    <property type="project" value="UniProtKB-SubCell"/>
</dbReference>
<evidence type="ECO:0000256" key="6">
    <source>
        <dbReference type="ARBA" id="ARBA00023237"/>
    </source>
</evidence>
<evidence type="ECO:0000256" key="1">
    <source>
        <dbReference type="ARBA" id="ARBA00004571"/>
    </source>
</evidence>
<name>A0A382CEN4_9ZZZZ</name>
<proteinExistence type="predicted"/>
<keyword evidence="3" id="KW-0812">Transmembrane</keyword>
<dbReference type="PANTHER" id="PTHR35093">
    <property type="entry name" value="OUTER MEMBRANE PROTEIN NMB0088-RELATED"/>
    <property type="match status" value="1"/>
</dbReference>
<keyword evidence="4" id="KW-0732">Signal</keyword>
<evidence type="ECO:0000313" key="7">
    <source>
        <dbReference type="EMBL" id="SVB23803.1"/>
    </source>
</evidence>